<gene>
    <name evidence="5" type="ORF">JOF43_000135</name>
</gene>
<dbReference type="SUPFAM" id="SSF53822">
    <property type="entry name" value="Periplasmic binding protein-like I"/>
    <property type="match status" value="1"/>
</dbReference>
<dbReference type="RefSeq" id="WP_209897862.1">
    <property type="nucleotide sequence ID" value="NZ_BAAAJW010000006.1"/>
</dbReference>
<accession>A0ABS4WVK0</accession>
<evidence type="ECO:0000256" key="3">
    <source>
        <dbReference type="ARBA" id="ARBA00023163"/>
    </source>
</evidence>
<keyword evidence="3" id="KW-0804">Transcription</keyword>
<dbReference type="PANTHER" id="PTHR30146">
    <property type="entry name" value="LACI-RELATED TRANSCRIPTIONAL REPRESSOR"/>
    <property type="match status" value="1"/>
</dbReference>
<dbReference type="Proteomes" id="UP001519290">
    <property type="component" value="Unassembled WGS sequence"/>
</dbReference>
<keyword evidence="6" id="KW-1185">Reference proteome</keyword>
<dbReference type="SUPFAM" id="SSF47413">
    <property type="entry name" value="lambda repressor-like DNA-binding domains"/>
    <property type="match status" value="1"/>
</dbReference>
<evidence type="ECO:0000256" key="2">
    <source>
        <dbReference type="ARBA" id="ARBA00023125"/>
    </source>
</evidence>
<protein>
    <submittedName>
        <fullName evidence="5">DNA-binding LacI/PurR family transcriptional regulator</fullName>
    </submittedName>
</protein>
<evidence type="ECO:0000256" key="1">
    <source>
        <dbReference type="ARBA" id="ARBA00023015"/>
    </source>
</evidence>
<dbReference type="Gene3D" id="1.10.260.40">
    <property type="entry name" value="lambda repressor-like DNA-binding domains"/>
    <property type="match status" value="1"/>
</dbReference>
<dbReference type="CDD" id="cd01392">
    <property type="entry name" value="HTH_LacI"/>
    <property type="match status" value="1"/>
</dbReference>
<comment type="caution">
    <text evidence="5">The sequence shown here is derived from an EMBL/GenBank/DDBJ whole genome shotgun (WGS) entry which is preliminary data.</text>
</comment>
<dbReference type="CDD" id="cd06267">
    <property type="entry name" value="PBP1_LacI_sugar_binding-like"/>
    <property type="match status" value="1"/>
</dbReference>
<dbReference type="PANTHER" id="PTHR30146:SF155">
    <property type="entry name" value="ALANINE RACEMASE"/>
    <property type="match status" value="1"/>
</dbReference>
<evidence type="ECO:0000313" key="5">
    <source>
        <dbReference type="EMBL" id="MBP2380178.1"/>
    </source>
</evidence>
<dbReference type="InterPro" id="IPR010982">
    <property type="entry name" value="Lambda_DNA-bd_dom_sf"/>
</dbReference>
<evidence type="ECO:0000259" key="4">
    <source>
        <dbReference type="PROSITE" id="PS50932"/>
    </source>
</evidence>
<dbReference type="InterPro" id="IPR000843">
    <property type="entry name" value="HTH_LacI"/>
</dbReference>
<reference evidence="5 6" key="1">
    <citation type="submission" date="2021-03" db="EMBL/GenBank/DDBJ databases">
        <title>Sequencing the genomes of 1000 actinobacteria strains.</title>
        <authorList>
            <person name="Klenk H.-P."/>
        </authorList>
    </citation>
    <scope>NUCLEOTIDE SEQUENCE [LARGE SCALE GENOMIC DNA]</scope>
    <source>
        <strain evidence="5 6">DSM 14566</strain>
    </source>
</reference>
<dbReference type="InterPro" id="IPR046335">
    <property type="entry name" value="LacI/GalR-like_sensor"/>
</dbReference>
<organism evidence="5 6">
    <name type="scientific">Brachybacterium sacelli</name>
    <dbReference type="NCBI Taxonomy" id="173364"/>
    <lineage>
        <taxon>Bacteria</taxon>
        <taxon>Bacillati</taxon>
        <taxon>Actinomycetota</taxon>
        <taxon>Actinomycetes</taxon>
        <taxon>Micrococcales</taxon>
        <taxon>Dermabacteraceae</taxon>
        <taxon>Brachybacterium</taxon>
    </lineage>
</organism>
<dbReference type="PROSITE" id="PS50932">
    <property type="entry name" value="HTH_LACI_2"/>
    <property type="match status" value="1"/>
</dbReference>
<dbReference type="Pfam" id="PF13377">
    <property type="entry name" value="Peripla_BP_3"/>
    <property type="match status" value="1"/>
</dbReference>
<keyword evidence="1" id="KW-0805">Transcription regulation</keyword>
<dbReference type="InterPro" id="IPR028082">
    <property type="entry name" value="Peripla_BP_I"/>
</dbReference>
<feature type="domain" description="HTH lacI-type" evidence="4">
    <location>
        <begin position="11"/>
        <end position="65"/>
    </location>
</feature>
<dbReference type="Pfam" id="PF00356">
    <property type="entry name" value="LacI"/>
    <property type="match status" value="1"/>
</dbReference>
<sequence length="349" mass="37452">MTSRADGRKRATISDVAAGAGVSRSAVSKVFNGTGHISEATTARILDAARELGWSPSSAAVALRSARTRAIGLVVYRSRDVVEISPISSAVIAGIESVLSPLDFGLLLHVRDRDQEDELDFYRRLVSANRVDGVILTDSVVGDRRFDVLHELRMPAVLLGTPAEEIPLRNVDVDPPGAGMESPVAHLVRHGHTRIAYVGGDEKRVVAMHRRRAFDAAVADRPGIDGIAVETSYSANEAAEETLRLLRSPDRPTALIYASDPMAMAGMRAAKLDGFRVPDDVSVIGFDGLTMGEWVEPQLTTVRRDGVLRGRAAAWEILDVLGAAPGERPVLHVPELLVRGSTGRAPDVP</sequence>
<proteinExistence type="predicted"/>
<keyword evidence="2 5" id="KW-0238">DNA-binding</keyword>
<evidence type="ECO:0000313" key="6">
    <source>
        <dbReference type="Proteomes" id="UP001519290"/>
    </source>
</evidence>
<dbReference type="Gene3D" id="3.40.50.2300">
    <property type="match status" value="2"/>
</dbReference>
<dbReference type="EMBL" id="JAGIOD010000001">
    <property type="protein sequence ID" value="MBP2380178.1"/>
    <property type="molecule type" value="Genomic_DNA"/>
</dbReference>
<dbReference type="SMART" id="SM00354">
    <property type="entry name" value="HTH_LACI"/>
    <property type="match status" value="1"/>
</dbReference>
<name>A0ABS4WVK0_9MICO</name>
<dbReference type="GO" id="GO:0003677">
    <property type="term" value="F:DNA binding"/>
    <property type="evidence" value="ECO:0007669"/>
    <property type="project" value="UniProtKB-KW"/>
</dbReference>